<evidence type="ECO:0000259" key="1">
    <source>
        <dbReference type="Pfam" id="PF07530"/>
    </source>
</evidence>
<dbReference type="EMBL" id="JABXBU010000002">
    <property type="protein sequence ID" value="KAF8794794.1"/>
    <property type="molecule type" value="Genomic_DNA"/>
</dbReference>
<dbReference type="Pfam" id="PF07530">
    <property type="entry name" value="PRE_C2HC"/>
    <property type="match status" value="1"/>
</dbReference>
<dbReference type="Proteomes" id="UP000807504">
    <property type="component" value="Unassembled WGS sequence"/>
</dbReference>
<sequence>MMNIENAEFPLMDTSPSLQTSSDILAKTTPPAQHFTDANSIYNDEFRFPPKRLTAKIVTKTQDNDNDSVLSENTYQNLENLEIDEEIEETKIVTPSPPPIMLKRTEKFIDDLKLINDKCFPVESKLGGPYIKIFVNSDDEHRKLTKFLKGNNLDYFVITPRSSRPIKVVIRGLPNNIPTQTIKEALEIDCNFKIEKVAQLTRFRTKEPLPLFQVILPNIDINKSIWNLNSLLYLRVKIEKFVRKTGSIQCFNCNYWHHSAASCHMKPRCIKCGGEYHKDQCTTPPEKPVCINCGKEHYASYRGCEKFPKPQRFTKTLTKNCYVNPNISYAKIANNEPFQAELPPPEKMTPEDTENNAHARVYFPKDNVSELEDIKYVIN</sequence>
<dbReference type="AlphaFoldDB" id="A0A8T0FUK0"/>
<proteinExistence type="predicted"/>
<accession>A0A8T0FUK0</accession>
<evidence type="ECO:0000313" key="3">
    <source>
        <dbReference type="Proteomes" id="UP000807504"/>
    </source>
</evidence>
<gene>
    <name evidence="2" type="ORF">HNY73_002725</name>
</gene>
<reference evidence="2" key="2">
    <citation type="submission" date="2020-06" db="EMBL/GenBank/DDBJ databases">
        <authorList>
            <person name="Sheffer M."/>
        </authorList>
    </citation>
    <scope>NUCLEOTIDE SEQUENCE</scope>
</reference>
<reference evidence="2" key="1">
    <citation type="journal article" date="2020" name="bioRxiv">
        <title>Chromosome-level reference genome of the European wasp spider Argiope bruennichi: a resource for studies on range expansion and evolutionary adaptation.</title>
        <authorList>
            <person name="Sheffer M.M."/>
            <person name="Hoppe A."/>
            <person name="Krehenwinkel H."/>
            <person name="Uhl G."/>
            <person name="Kuss A.W."/>
            <person name="Jensen L."/>
            <person name="Jensen C."/>
            <person name="Gillespie R.G."/>
            <person name="Hoff K.J."/>
            <person name="Prost S."/>
        </authorList>
    </citation>
    <scope>NUCLEOTIDE SEQUENCE</scope>
</reference>
<evidence type="ECO:0000313" key="2">
    <source>
        <dbReference type="EMBL" id="KAF8794794.1"/>
    </source>
</evidence>
<dbReference type="InterPro" id="IPR006579">
    <property type="entry name" value="Pre_C2HC_dom"/>
</dbReference>
<organism evidence="2 3">
    <name type="scientific">Argiope bruennichi</name>
    <name type="common">Wasp spider</name>
    <name type="synonym">Aranea bruennichi</name>
    <dbReference type="NCBI Taxonomy" id="94029"/>
    <lineage>
        <taxon>Eukaryota</taxon>
        <taxon>Metazoa</taxon>
        <taxon>Ecdysozoa</taxon>
        <taxon>Arthropoda</taxon>
        <taxon>Chelicerata</taxon>
        <taxon>Arachnida</taxon>
        <taxon>Araneae</taxon>
        <taxon>Araneomorphae</taxon>
        <taxon>Entelegynae</taxon>
        <taxon>Araneoidea</taxon>
        <taxon>Araneidae</taxon>
        <taxon>Argiope</taxon>
    </lineage>
</organism>
<comment type="caution">
    <text evidence="2">The sequence shown here is derived from an EMBL/GenBank/DDBJ whole genome shotgun (WGS) entry which is preliminary data.</text>
</comment>
<protein>
    <submittedName>
        <fullName evidence="2">Nucleic-acid-binding protein transposon like protein</fullName>
    </submittedName>
</protein>
<feature type="domain" description="Pre-C2HC" evidence="1">
    <location>
        <begin position="180"/>
        <end position="243"/>
    </location>
</feature>
<name>A0A8T0FUK0_ARGBR</name>
<keyword evidence="3" id="KW-1185">Reference proteome</keyword>